<evidence type="ECO:0000256" key="6">
    <source>
        <dbReference type="ARBA" id="ARBA00023125"/>
    </source>
</evidence>
<evidence type="ECO:0000256" key="8">
    <source>
        <dbReference type="ARBA" id="ARBA00023242"/>
    </source>
</evidence>
<evidence type="ECO:0000313" key="11">
    <source>
        <dbReference type="EMBL" id="GKV19784.1"/>
    </source>
</evidence>
<dbReference type="GO" id="GO:0003677">
    <property type="term" value="F:DNA binding"/>
    <property type="evidence" value="ECO:0007669"/>
    <property type="project" value="UniProtKB-KW"/>
</dbReference>
<keyword evidence="3 9" id="KW-0863">Zinc-finger</keyword>
<dbReference type="Pfam" id="PF05699">
    <property type="entry name" value="Dimer_Tnp_hAT"/>
    <property type="match status" value="1"/>
</dbReference>
<feature type="domain" description="BED-type" evidence="10">
    <location>
        <begin position="110"/>
        <end position="168"/>
    </location>
</feature>
<dbReference type="PROSITE" id="PS50808">
    <property type="entry name" value="ZF_BED"/>
    <property type="match status" value="1"/>
</dbReference>
<keyword evidence="2" id="KW-0479">Metal-binding</keyword>
<evidence type="ECO:0000256" key="9">
    <source>
        <dbReference type="PROSITE-ProRule" id="PRU00027"/>
    </source>
</evidence>
<keyword evidence="8" id="KW-0539">Nucleus</keyword>
<proteinExistence type="predicted"/>
<comment type="subcellular location">
    <subcellularLocation>
        <location evidence="1">Nucleus</location>
    </subcellularLocation>
</comment>
<dbReference type="AlphaFoldDB" id="A0AAV5K7D5"/>
<dbReference type="SUPFAM" id="SSF53098">
    <property type="entry name" value="Ribonuclease H-like"/>
    <property type="match status" value="1"/>
</dbReference>
<protein>
    <recommendedName>
        <fullName evidence="10">BED-type domain-containing protein</fullName>
    </recommendedName>
</protein>
<dbReference type="PANTHER" id="PTHR46481">
    <property type="entry name" value="ZINC FINGER BED DOMAIN-CONTAINING PROTEIN 4"/>
    <property type="match status" value="1"/>
</dbReference>
<keyword evidence="5" id="KW-0805">Transcription regulation</keyword>
<dbReference type="GO" id="GO:0008270">
    <property type="term" value="F:zinc ion binding"/>
    <property type="evidence" value="ECO:0007669"/>
    <property type="project" value="UniProtKB-KW"/>
</dbReference>
<dbReference type="SMART" id="SM00614">
    <property type="entry name" value="ZnF_BED"/>
    <property type="match status" value="1"/>
</dbReference>
<keyword evidence="7" id="KW-0804">Transcription</keyword>
<dbReference type="PANTHER" id="PTHR46481:SF7">
    <property type="entry name" value="ZINC FINGER BED DOMAIN-CONTAINING PROTEIN RICESLEEPER 2-LIKE"/>
    <property type="match status" value="1"/>
</dbReference>
<dbReference type="GO" id="GO:0046983">
    <property type="term" value="F:protein dimerization activity"/>
    <property type="evidence" value="ECO:0007669"/>
    <property type="project" value="InterPro"/>
</dbReference>
<accession>A0AAV5K7D5</accession>
<dbReference type="InterPro" id="IPR003656">
    <property type="entry name" value="Znf_BED"/>
</dbReference>
<sequence>MPDNIALEESHENLDIATGASVNIFKVLGNAFFEIDTDMENEDLNNNQTEQEVEAPTLVNEAGNIGSGFASKNQRKRKCHVEDTTTNSNEGPVLVPIIDDGPILVNQEPQLRSPTWNHFILIMVREKKMGRCKYCKTLVLVDNKKNWTSSLLNHVNHCKLHPDNKPKQNLKQSMIKFKTVVDDHGNEVISMTNWKFDAVAIRKALAMLKIISFKPVTSHRGDELGDMVESCVLEWEIEGLYCITLDNASANDGVVNSVNQSLRLPASTLGRVHKGRQVFKMLHKGKRLNLTSIYGWIQTQDGTQPTQCWKGLFSMRELLRGGAFSKRTLTTYKMQKEIEAGIRCEKTDLDKYLKEDQEGDSEDFDLLSWWKSNFCRFLILSAMARNILAIPISIVASKCAFSTSERVLSNSKSSLSPKTVETLLYTQDWLRPEEGLIVIDEKDIDNIEAIEKGNNISNFFYES</sequence>
<dbReference type="Proteomes" id="UP001054252">
    <property type="component" value="Unassembled WGS sequence"/>
</dbReference>
<dbReference type="InterPro" id="IPR008906">
    <property type="entry name" value="HATC_C_dom"/>
</dbReference>
<dbReference type="EMBL" id="BPVZ01000053">
    <property type="protein sequence ID" value="GKV19784.1"/>
    <property type="molecule type" value="Genomic_DNA"/>
</dbReference>
<dbReference type="InterPro" id="IPR012337">
    <property type="entry name" value="RNaseH-like_sf"/>
</dbReference>
<dbReference type="InterPro" id="IPR052035">
    <property type="entry name" value="ZnF_BED_domain_contain"/>
</dbReference>
<evidence type="ECO:0000256" key="1">
    <source>
        <dbReference type="ARBA" id="ARBA00004123"/>
    </source>
</evidence>
<evidence type="ECO:0000256" key="3">
    <source>
        <dbReference type="ARBA" id="ARBA00022771"/>
    </source>
</evidence>
<evidence type="ECO:0000313" key="12">
    <source>
        <dbReference type="Proteomes" id="UP001054252"/>
    </source>
</evidence>
<organism evidence="11 12">
    <name type="scientific">Rubroshorea leprosula</name>
    <dbReference type="NCBI Taxonomy" id="152421"/>
    <lineage>
        <taxon>Eukaryota</taxon>
        <taxon>Viridiplantae</taxon>
        <taxon>Streptophyta</taxon>
        <taxon>Embryophyta</taxon>
        <taxon>Tracheophyta</taxon>
        <taxon>Spermatophyta</taxon>
        <taxon>Magnoliopsida</taxon>
        <taxon>eudicotyledons</taxon>
        <taxon>Gunneridae</taxon>
        <taxon>Pentapetalae</taxon>
        <taxon>rosids</taxon>
        <taxon>malvids</taxon>
        <taxon>Malvales</taxon>
        <taxon>Dipterocarpaceae</taxon>
        <taxon>Rubroshorea</taxon>
    </lineage>
</organism>
<name>A0AAV5K7D5_9ROSI</name>
<reference evidence="11 12" key="1">
    <citation type="journal article" date="2021" name="Commun. Biol.">
        <title>The genome of Shorea leprosula (Dipterocarpaceae) highlights the ecological relevance of drought in aseasonal tropical rainforests.</title>
        <authorList>
            <person name="Ng K.K.S."/>
            <person name="Kobayashi M.J."/>
            <person name="Fawcett J.A."/>
            <person name="Hatakeyama M."/>
            <person name="Paape T."/>
            <person name="Ng C.H."/>
            <person name="Ang C.C."/>
            <person name="Tnah L.H."/>
            <person name="Lee C.T."/>
            <person name="Nishiyama T."/>
            <person name="Sese J."/>
            <person name="O'Brien M.J."/>
            <person name="Copetti D."/>
            <person name="Mohd Noor M.I."/>
            <person name="Ong R.C."/>
            <person name="Putra M."/>
            <person name="Sireger I.Z."/>
            <person name="Indrioko S."/>
            <person name="Kosugi Y."/>
            <person name="Izuno A."/>
            <person name="Isagi Y."/>
            <person name="Lee S.L."/>
            <person name="Shimizu K.K."/>
        </authorList>
    </citation>
    <scope>NUCLEOTIDE SEQUENCE [LARGE SCALE GENOMIC DNA]</scope>
    <source>
        <strain evidence="11">214</strain>
    </source>
</reference>
<evidence type="ECO:0000259" key="10">
    <source>
        <dbReference type="PROSITE" id="PS50808"/>
    </source>
</evidence>
<dbReference type="GO" id="GO:0005634">
    <property type="term" value="C:nucleus"/>
    <property type="evidence" value="ECO:0007669"/>
    <property type="project" value="UniProtKB-SubCell"/>
</dbReference>
<evidence type="ECO:0000256" key="2">
    <source>
        <dbReference type="ARBA" id="ARBA00022723"/>
    </source>
</evidence>
<evidence type="ECO:0000256" key="5">
    <source>
        <dbReference type="ARBA" id="ARBA00023015"/>
    </source>
</evidence>
<evidence type="ECO:0000256" key="7">
    <source>
        <dbReference type="ARBA" id="ARBA00023163"/>
    </source>
</evidence>
<gene>
    <name evidence="11" type="ORF">SLEP1_g30004</name>
</gene>
<keyword evidence="4" id="KW-0862">Zinc</keyword>
<keyword evidence="6" id="KW-0238">DNA-binding</keyword>
<keyword evidence="12" id="KW-1185">Reference proteome</keyword>
<evidence type="ECO:0000256" key="4">
    <source>
        <dbReference type="ARBA" id="ARBA00022833"/>
    </source>
</evidence>
<comment type="caution">
    <text evidence="11">The sequence shown here is derived from an EMBL/GenBank/DDBJ whole genome shotgun (WGS) entry which is preliminary data.</text>
</comment>